<organism evidence="2 3">
    <name type="scientific">Mycolicibacterium mageritense</name>
    <name type="common">Mycobacterium mageritense</name>
    <dbReference type="NCBI Taxonomy" id="53462"/>
    <lineage>
        <taxon>Bacteria</taxon>
        <taxon>Bacillati</taxon>
        <taxon>Actinomycetota</taxon>
        <taxon>Actinomycetes</taxon>
        <taxon>Mycobacteriales</taxon>
        <taxon>Mycobacteriaceae</taxon>
        <taxon>Mycolicibacterium</taxon>
    </lineage>
</organism>
<proteinExistence type="predicted"/>
<accession>A0ABM7HVJ8</accession>
<sequence length="717" mass="77601">MRTLPIRVNPIDGEALDSWLEALAHRTHTAFGDLLQAVGLATHPQTTAAWWMVGLSSTEIETVSAVTGVSSATLNRMTLHRYADDAVHIDRRLYVAERYLPWSTPTGSGFCPACLEETGGRWNLDWRLGWTFVCIKHHCLLAHACPECGGVQRGRAHIKETIPQPGRCSNPATSALGRSPKRCGADLSHARVSIFRIEHPVIEAQRTINAIIATATPGFGLYNAHTQPRASVLADIRAVAGRVLAYATPRDLEAVIPADLLAVYRGPIRRPSSPRGPSRDPRQAVPTPAASAAVGVVAALNVLDHVSVADAGEALRWLVQSSRDQGLSVTATNIGWGKGISAALVGAQLAALGPLLNPSDQLRYRIGTPMPTHPAPSDVHSNILAKRLPPMLWPAWSLRFSIPKCHQRQLRPTLAVALLLVHSRLSLDDSARIVDSPINGQAISRVLQLLEDREHWPNIRAGIIRMAEYLATENVPIDYHLRRRLNYSQLLPDMTWAQICRDTGTPGAGTARAKIARSYLFEQLSGLPSAAAPWGADDSAFRTRVANFPQHLTPALSAALYEHAQEFLSHMDITGEPPVWSPPANVFDGLLLPGPSPDDLDAAELRNLVNGEQMTLGTAAKLVGTSLDTARHVLQVAAVASSSATGVDHAAPTRASAYCTARAALPRSRLIELYHDQRMSLYDIAVDIGVSRQTITRLAHDYEVSLCGNPAGTPETR</sequence>
<dbReference type="Pfam" id="PF06527">
    <property type="entry name" value="TniQ"/>
    <property type="match status" value="1"/>
</dbReference>
<keyword evidence="3" id="KW-1185">Reference proteome</keyword>
<gene>
    <name evidence="2" type="ORF">MMAGJ_39020</name>
</gene>
<dbReference type="EMBL" id="AP022567">
    <property type="protein sequence ID" value="BBX34620.1"/>
    <property type="molecule type" value="Genomic_DNA"/>
</dbReference>
<evidence type="ECO:0000313" key="2">
    <source>
        <dbReference type="EMBL" id="BBX34620.1"/>
    </source>
</evidence>
<dbReference type="Proteomes" id="UP000465622">
    <property type="component" value="Chromosome"/>
</dbReference>
<dbReference type="RefSeq" id="WP_081812425.1">
    <property type="nucleotide sequence ID" value="NZ_AP022567.1"/>
</dbReference>
<dbReference type="InterPro" id="IPR009492">
    <property type="entry name" value="TniQ"/>
</dbReference>
<evidence type="ECO:0000313" key="3">
    <source>
        <dbReference type="Proteomes" id="UP000465622"/>
    </source>
</evidence>
<protein>
    <recommendedName>
        <fullName evidence="1">TniQ domain-containing protein</fullName>
    </recommendedName>
</protein>
<feature type="domain" description="TniQ" evidence="1">
    <location>
        <begin position="5"/>
        <end position="141"/>
    </location>
</feature>
<reference evidence="2 3" key="1">
    <citation type="journal article" date="2019" name="Emerg. Microbes Infect.">
        <title>Comprehensive subspecies identification of 175 nontuberculous mycobacteria species based on 7547 genomic profiles.</title>
        <authorList>
            <person name="Matsumoto Y."/>
            <person name="Kinjo T."/>
            <person name="Motooka D."/>
            <person name="Nabeya D."/>
            <person name="Jung N."/>
            <person name="Uechi K."/>
            <person name="Horii T."/>
            <person name="Iida T."/>
            <person name="Fujita J."/>
            <person name="Nakamura S."/>
        </authorList>
    </citation>
    <scope>NUCLEOTIDE SEQUENCE [LARGE SCALE GENOMIC DNA]</scope>
    <source>
        <strain evidence="2 3">JCM 12375</strain>
    </source>
</reference>
<evidence type="ECO:0000259" key="1">
    <source>
        <dbReference type="Pfam" id="PF06527"/>
    </source>
</evidence>
<name>A0ABM7HVJ8_MYCME</name>